<dbReference type="Proteomes" id="UP000502823">
    <property type="component" value="Unassembled WGS sequence"/>
</dbReference>
<dbReference type="GO" id="GO:0000724">
    <property type="term" value="P:double-strand break repair via homologous recombination"/>
    <property type="evidence" value="ECO:0007669"/>
    <property type="project" value="TreeGrafter"/>
</dbReference>
<comment type="caution">
    <text evidence="1">The sequence shown here is derived from an EMBL/GenBank/DDBJ whole genome shotgun (WGS) entry which is preliminary data.</text>
</comment>
<dbReference type="PANTHER" id="PTHR28653">
    <property type="match status" value="1"/>
</dbReference>
<dbReference type="PANTHER" id="PTHR28653:SF1">
    <property type="entry name" value="ATPASE SWSAP1"/>
    <property type="match status" value="1"/>
</dbReference>
<keyword evidence="2" id="KW-1185">Reference proteome</keyword>
<accession>A0A6L2PYR8</accession>
<reference evidence="2" key="1">
    <citation type="submission" date="2020-01" db="EMBL/GenBank/DDBJ databases">
        <title>Draft genome sequence of the Termite Coptotermes fromosanus.</title>
        <authorList>
            <person name="Itakura S."/>
            <person name="Yosikawa Y."/>
            <person name="Umezawa K."/>
        </authorList>
    </citation>
    <scope>NUCLEOTIDE SEQUENCE [LARGE SCALE GENOMIC DNA]</scope>
</reference>
<organism evidence="1 2">
    <name type="scientific">Coptotermes formosanus</name>
    <name type="common">Formosan subterranean termite</name>
    <dbReference type="NCBI Taxonomy" id="36987"/>
    <lineage>
        <taxon>Eukaryota</taxon>
        <taxon>Metazoa</taxon>
        <taxon>Ecdysozoa</taxon>
        <taxon>Arthropoda</taxon>
        <taxon>Hexapoda</taxon>
        <taxon>Insecta</taxon>
        <taxon>Pterygota</taxon>
        <taxon>Neoptera</taxon>
        <taxon>Polyneoptera</taxon>
        <taxon>Dictyoptera</taxon>
        <taxon>Blattodea</taxon>
        <taxon>Blattoidea</taxon>
        <taxon>Termitoidae</taxon>
        <taxon>Rhinotermitidae</taxon>
        <taxon>Coptotermes</taxon>
    </lineage>
</organism>
<dbReference type="EMBL" id="BLKM01000712">
    <property type="protein sequence ID" value="GFG37676.1"/>
    <property type="molecule type" value="Genomic_DNA"/>
</dbReference>
<dbReference type="AlphaFoldDB" id="A0A6L2PYR8"/>
<protein>
    <submittedName>
        <fullName evidence="1">Uncharacterized protein</fullName>
    </submittedName>
</protein>
<evidence type="ECO:0000313" key="1">
    <source>
        <dbReference type="EMBL" id="GFG37676.1"/>
    </source>
</evidence>
<name>A0A6L2PYR8_COPFO</name>
<dbReference type="GO" id="GO:0003697">
    <property type="term" value="F:single-stranded DNA binding"/>
    <property type="evidence" value="ECO:0007669"/>
    <property type="project" value="TreeGrafter"/>
</dbReference>
<proteinExistence type="predicted"/>
<dbReference type="GO" id="GO:0097196">
    <property type="term" value="C:Shu complex"/>
    <property type="evidence" value="ECO:0007669"/>
    <property type="project" value="TreeGrafter"/>
</dbReference>
<gene>
    <name evidence="1" type="ORF">Cfor_12160</name>
</gene>
<evidence type="ECO:0000313" key="2">
    <source>
        <dbReference type="Proteomes" id="UP000502823"/>
    </source>
</evidence>
<dbReference type="OrthoDB" id="67296at2759"/>
<sequence>MGCGILSFTSRLQCAVHFAEQGMKVLYISPATLSALPPPVHGVSPPTTAALSHIRFMYLPGYQDLFKYLFSLHQHIDLPSIVIVESLDHYCNLADKTVHNKDHEQEMHAALVCASLIDATSLCAKRGGNPAVLIASFNYNDMKINPLIDLFFSDIVWSVESDDNNQIAVTNAVILPEQSPQKRIVFKANNWDGTLILHKILQLIYVEEMPAVSENKFQIQA</sequence>
<dbReference type="InParanoid" id="A0A6L2PYR8"/>